<keyword evidence="2" id="KW-1185">Reference proteome</keyword>
<name>A0ABX8CMB6_9NOCA</name>
<dbReference type="Proteomes" id="UP000683310">
    <property type="component" value="Chromosome"/>
</dbReference>
<gene>
    <name evidence="1" type="ORF">KHQ06_34505</name>
</gene>
<evidence type="ECO:0000313" key="1">
    <source>
        <dbReference type="EMBL" id="QVI21093.1"/>
    </source>
</evidence>
<reference evidence="1 2" key="1">
    <citation type="submission" date="2021-04" db="EMBL/GenBank/DDBJ databases">
        <title>Nocardia tengchongensis.</title>
        <authorList>
            <person name="Zhuang k."/>
            <person name="Ran Y."/>
            <person name="Li W."/>
        </authorList>
    </citation>
    <scope>NUCLEOTIDE SEQUENCE [LARGE SCALE GENOMIC DNA]</scope>
    <source>
        <strain evidence="1 2">CFH S0057</strain>
    </source>
</reference>
<accession>A0ABX8CMB6</accession>
<proteinExistence type="predicted"/>
<dbReference type="Gene3D" id="1.10.10.10">
    <property type="entry name" value="Winged helix-like DNA-binding domain superfamily/Winged helix DNA-binding domain"/>
    <property type="match status" value="1"/>
</dbReference>
<evidence type="ECO:0000313" key="2">
    <source>
        <dbReference type="Proteomes" id="UP000683310"/>
    </source>
</evidence>
<protein>
    <submittedName>
        <fullName evidence="1">Uncharacterized protein</fullName>
    </submittedName>
</protein>
<dbReference type="EMBL" id="CP074371">
    <property type="protein sequence ID" value="QVI21093.1"/>
    <property type="molecule type" value="Genomic_DNA"/>
</dbReference>
<sequence length="300" mass="31490">MTPALIAHAELDSFDLDQLDTAARFAAAHDTGAVLSRMLPGLAAADRAAIMARTRFAHTAVLVFPPDLEVLTRTLAERGLSAGAPTPSTVVRSRLADRYGVPADSLNVQIVRTPVPSPDGDPRLLEIFALVGTAGQTRTGIAAAERAAGYEAHLALEAANADTVEIVGLRALLLHKNRMHADGGGYNSHEHATVLYFRTTAADRPYQRLELHVAGQHSSVLAVHCGVSHDAPTRLLRLMTGAWATQALAATATLGVADRLAAAPGARVAELTATAGLTVDRTCALPLDFSMIELSHSVVA</sequence>
<organism evidence="1 2">
    <name type="scientific">Nocardia tengchongensis</name>
    <dbReference type="NCBI Taxonomy" id="2055889"/>
    <lineage>
        <taxon>Bacteria</taxon>
        <taxon>Bacillati</taxon>
        <taxon>Actinomycetota</taxon>
        <taxon>Actinomycetes</taxon>
        <taxon>Mycobacteriales</taxon>
        <taxon>Nocardiaceae</taxon>
        <taxon>Nocardia</taxon>
    </lineage>
</organism>
<dbReference type="InterPro" id="IPR036388">
    <property type="entry name" value="WH-like_DNA-bd_sf"/>
</dbReference>